<keyword evidence="1" id="KW-0808">Transferase</keyword>
<dbReference type="InterPro" id="IPR000719">
    <property type="entry name" value="Prot_kinase_dom"/>
</dbReference>
<dbReference type="PANTHER" id="PTHR43671">
    <property type="entry name" value="SERINE/THREONINE-PROTEIN KINASE NEK"/>
    <property type="match status" value="1"/>
</dbReference>
<dbReference type="Pfam" id="PF00069">
    <property type="entry name" value="Pkinase"/>
    <property type="match status" value="3"/>
</dbReference>
<keyword evidence="3" id="KW-0418">Kinase</keyword>
<dbReference type="CDD" id="cd14014">
    <property type="entry name" value="STKc_PknB_like"/>
    <property type="match status" value="1"/>
</dbReference>
<dbReference type="SUPFAM" id="SSF56112">
    <property type="entry name" value="Protein kinase-like (PK-like)"/>
    <property type="match status" value="3"/>
</dbReference>
<keyword evidence="7" id="KW-1185">Reference proteome</keyword>
<dbReference type="InterPro" id="IPR011009">
    <property type="entry name" value="Kinase-like_dom_sf"/>
</dbReference>
<dbReference type="Proteomes" id="UP000816034">
    <property type="component" value="Unassembled WGS sequence"/>
</dbReference>
<name>A0AA88GS24_NAELO</name>
<evidence type="ECO:0000313" key="7">
    <source>
        <dbReference type="Proteomes" id="UP000816034"/>
    </source>
</evidence>
<feature type="domain" description="Protein kinase" evidence="5">
    <location>
        <begin position="387"/>
        <end position="661"/>
    </location>
</feature>
<evidence type="ECO:0000259" key="5">
    <source>
        <dbReference type="PROSITE" id="PS50011"/>
    </source>
</evidence>
<dbReference type="InterPro" id="IPR008271">
    <property type="entry name" value="Ser/Thr_kinase_AS"/>
</dbReference>
<accession>A0AA88GS24</accession>
<protein>
    <recommendedName>
        <fullName evidence="5">Protein kinase domain-containing protein</fullName>
    </recommendedName>
</protein>
<dbReference type="AlphaFoldDB" id="A0AA88GS24"/>
<dbReference type="InterPro" id="IPR050660">
    <property type="entry name" value="NEK_Ser/Thr_kinase"/>
</dbReference>
<dbReference type="GeneID" id="68097477"/>
<dbReference type="PROSITE" id="PS00108">
    <property type="entry name" value="PROTEIN_KINASE_ST"/>
    <property type="match status" value="1"/>
</dbReference>
<dbReference type="PANTHER" id="PTHR43671:SF103">
    <property type="entry name" value="KINASE, PUTATIVE-RELATED"/>
    <property type="match status" value="1"/>
</dbReference>
<gene>
    <name evidence="6" type="ORF">C9374_005022</name>
</gene>
<dbReference type="SMART" id="SM00220">
    <property type="entry name" value="S_TKc"/>
    <property type="match status" value="1"/>
</dbReference>
<keyword evidence="4" id="KW-0067">ATP-binding</keyword>
<comment type="caution">
    <text evidence="6">The sequence shown here is derived from an EMBL/GenBank/DDBJ whole genome shotgun (WGS) entry which is preliminary data.</text>
</comment>
<evidence type="ECO:0000256" key="2">
    <source>
        <dbReference type="ARBA" id="ARBA00022741"/>
    </source>
</evidence>
<feature type="domain" description="Protein kinase" evidence="5">
    <location>
        <begin position="93"/>
        <end position="376"/>
    </location>
</feature>
<evidence type="ECO:0000256" key="1">
    <source>
        <dbReference type="ARBA" id="ARBA00022679"/>
    </source>
</evidence>
<dbReference type="Gene3D" id="1.10.510.10">
    <property type="entry name" value="Transferase(Phosphotransferase) domain 1"/>
    <property type="match status" value="3"/>
</dbReference>
<dbReference type="GO" id="GO:0005524">
    <property type="term" value="F:ATP binding"/>
    <property type="evidence" value="ECO:0007669"/>
    <property type="project" value="UniProtKB-KW"/>
</dbReference>
<keyword evidence="2" id="KW-0547">Nucleotide-binding</keyword>
<dbReference type="InterPro" id="IPR013761">
    <property type="entry name" value="SAM/pointed_sf"/>
</dbReference>
<evidence type="ECO:0000313" key="6">
    <source>
        <dbReference type="EMBL" id="KAG2383055.1"/>
    </source>
</evidence>
<dbReference type="EMBL" id="PYSW02000022">
    <property type="protein sequence ID" value="KAG2383055.1"/>
    <property type="molecule type" value="Genomic_DNA"/>
</dbReference>
<dbReference type="RefSeq" id="XP_044548734.1">
    <property type="nucleotide sequence ID" value="XM_044694727.1"/>
</dbReference>
<dbReference type="Gene3D" id="1.10.150.50">
    <property type="entry name" value="Transcription Factor, Ets-1"/>
    <property type="match status" value="1"/>
</dbReference>
<reference evidence="6 7" key="1">
    <citation type="journal article" date="2018" name="BMC Genomics">
        <title>The genome of Naegleria lovaniensis, the basis for a comparative approach to unravel pathogenicity factors of the human pathogenic amoeba N. fowleri.</title>
        <authorList>
            <person name="Liechti N."/>
            <person name="Schurch N."/>
            <person name="Bruggmann R."/>
            <person name="Wittwer M."/>
        </authorList>
    </citation>
    <scope>NUCLEOTIDE SEQUENCE [LARGE SCALE GENOMIC DNA]</scope>
    <source>
        <strain evidence="6 7">ATCC 30569</strain>
    </source>
</reference>
<dbReference type="GO" id="GO:0004674">
    <property type="term" value="F:protein serine/threonine kinase activity"/>
    <property type="evidence" value="ECO:0007669"/>
    <property type="project" value="UniProtKB-EC"/>
</dbReference>
<feature type="domain" description="Protein kinase" evidence="5">
    <location>
        <begin position="690"/>
        <end position="955"/>
    </location>
</feature>
<evidence type="ECO:0000256" key="3">
    <source>
        <dbReference type="ARBA" id="ARBA00022777"/>
    </source>
</evidence>
<proteinExistence type="predicted"/>
<evidence type="ECO:0000256" key="4">
    <source>
        <dbReference type="ARBA" id="ARBA00022840"/>
    </source>
</evidence>
<dbReference type="PROSITE" id="PS50011">
    <property type="entry name" value="PROTEIN_KINASE_DOM"/>
    <property type="match status" value="3"/>
</dbReference>
<organism evidence="6 7">
    <name type="scientific">Naegleria lovaniensis</name>
    <name type="common">Amoeba</name>
    <dbReference type="NCBI Taxonomy" id="51637"/>
    <lineage>
        <taxon>Eukaryota</taxon>
        <taxon>Discoba</taxon>
        <taxon>Heterolobosea</taxon>
        <taxon>Tetramitia</taxon>
        <taxon>Eutetramitia</taxon>
        <taxon>Vahlkampfiidae</taxon>
        <taxon>Naegleria</taxon>
    </lineage>
</organism>
<sequence>MTRDILKKILMLSTTTNLSPNIERWSESDVAHFLLSNHFPEEQIVCELWSKNVNGVQLLKACSSQLRDFDLDKNYALLICDLIKNYQKNHHQIRKTATMSSALTHDDVLLEKINNYELSAEQFLKMKYFSTNDEELSSLSIESSPFGNLNICHLSNNRLGTIYTAFNGNRKSGTQIACPVERNQSKIFCETNVNSTRRIICIEMELLQGNLFSQLLSPETNVDISENLILQIGYQVCSALSYLDAVDMVHINLKPENILVRNFDAQTQTINVTLSDVVCSFVSGTGHSYIPPEYAANEQNSEYTNRGNIFILGVILCQLILHDKVFNVTSTTTNFIRNRYGTKYSETLLTLIDFMLLLDPNDRLSVNETLERFSKLTNQRVNQPQPLKPVVRYLEGSNNTSFVATDEEVVLQHLLLKYDNLQPIFTTRTGQLLSVEDKRNSYSRKSILLLAINDHAVLNPVFLQARRIKNKYRHPNLSKIYSVFKPGVLLTLCIEMEEVKGTLIYLYTLDTQCGVVDINLSTIFVKQIEGQKIKVALCDFGLATVLNDTAIETEQYKAPEVLNHKLFSSASDVFALGVTLYQLMSLDTDTRMGMKSIETSNMKEFILKNTSPFGYSNDFVQLVASMLCFDSKQRISVESIRKQLKEDAMDTRFNSMSYQFVTKYTTASSVRQVSFGWIDADVHIQLSKRYSNVEQLGEGGQGMVYKVFDHRSKKNIALKVSKTSDLNSAIDEVMTMAKLTHPHIVPTYYAFPVGVDTICIEMELLKGSLKQEFIERKIVVPEKILTQIIEQACLALKYLHEDRKVLHRDVKPMNILVKEYEAEKQEIIIALADFGLVKSINNLTNNTDKVGTAEFMAPELLANEQDKFSSAIDVFALGATLYQLMTLDERTTLGVLMQELNKEENPAMSFVRLLAQKSERRYSAGLMKLVSEMLRLRASQRISVQNILTKIHDPKKN</sequence>